<evidence type="ECO:0000256" key="1">
    <source>
        <dbReference type="SAM" id="Phobius"/>
    </source>
</evidence>
<dbReference type="VEuPathDB" id="FungiDB:H310_14712"/>
<dbReference type="OrthoDB" id="58106at2759"/>
<dbReference type="GeneID" id="20091762"/>
<keyword evidence="1" id="KW-1133">Transmembrane helix</keyword>
<dbReference type="AlphaFoldDB" id="A0A024TB16"/>
<proteinExistence type="predicted"/>
<evidence type="ECO:0000313" key="2">
    <source>
        <dbReference type="EMBL" id="ETV90522.1"/>
    </source>
</evidence>
<dbReference type="EMBL" id="KI914033">
    <property type="protein sequence ID" value="ETV90522.1"/>
    <property type="molecule type" value="Genomic_DNA"/>
</dbReference>
<keyword evidence="1" id="KW-0812">Transmembrane</keyword>
<sequence length="119" mass="13165">MKHLVKVEEKAGLTANLPADVEAQKPIYIEDKWSWSSYLHDPLARKRIVLGGIGCSLLLLSFYFGYKAGTTAPGIQTLSTPNDLVPALDDRAIESTVVRVKMPHIHNELTRHDDGSDPN</sequence>
<accession>A0A024TB16</accession>
<gene>
    <name evidence="2" type="ORF">H310_14712</name>
</gene>
<organism evidence="2">
    <name type="scientific">Aphanomyces invadans</name>
    <dbReference type="NCBI Taxonomy" id="157072"/>
    <lineage>
        <taxon>Eukaryota</taxon>
        <taxon>Sar</taxon>
        <taxon>Stramenopiles</taxon>
        <taxon>Oomycota</taxon>
        <taxon>Saprolegniomycetes</taxon>
        <taxon>Saprolegniales</taxon>
        <taxon>Verrucalvaceae</taxon>
        <taxon>Aphanomyces</taxon>
    </lineage>
</organism>
<feature type="transmembrane region" description="Helical" evidence="1">
    <location>
        <begin position="48"/>
        <end position="66"/>
    </location>
</feature>
<protein>
    <submittedName>
        <fullName evidence="2">Uncharacterized protein</fullName>
    </submittedName>
</protein>
<dbReference type="RefSeq" id="XP_008880838.1">
    <property type="nucleotide sequence ID" value="XM_008882616.1"/>
</dbReference>
<keyword evidence="1" id="KW-0472">Membrane</keyword>
<name>A0A024TB16_9STRA</name>
<reference evidence="2" key="1">
    <citation type="submission" date="2013-12" db="EMBL/GenBank/DDBJ databases">
        <title>The Genome Sequence of Aphanomyces invadans NJM9701.</title>
        <authorList>
            <consortium name="The Broad Institute Genomics Platform"/>
            <person name="Russ C."/>
            <person name="Tyler B."/>
            <person name="van West P."/>
            <person name="Dieguez-Uribeondo J."/>
            <person name="Young S.K."/>
            <person name="Zeng Q."/>
            <person name="Gargeya S."/>
            <person name="Fitzgerald M."/>
            <person name="Abouelleil A."/>
            <person name="Alvarado L."/>
            <person name="Chapman S.B."/>
            <person name="Gainer-Dewar J."/>
            <person name="Goldberg J."/>
            <person name="Griggs A."/>
            <person name="Gujja S."/>
            <person name="Hansen M."/>
            <person name="Howarth C."/>
            <person name="Imamovic A."/>
            <person name="Ireland A."/>
            <person name="Larimer J."/>
            <person name="McCowan C."/>
            <person name="Murphy C."/>
            <person name="Pearson M."/>
            <person name="Poon T.W."/>
            <person name="Priest M."/>
            <person name="Roberts A."/>
            <person name="Saif S."/>
            <person name="Shea T."/>
            <person name="Sykes S."/>
            <person name="Wortman J."/>
            <person name="Nusbaum C."/>
            <person name="Birren B."/>
        </authorList>
    </citation>
    <scope>NUCLEOTIDE SEQUENCE [LARGE SCALE GENOMIC DNA]</scope>
    <source>
        <strain evidence="2">NJM9701</strain>
    </source>
</reference>